<protein>
    <submittedName>
        <fullName evidence="2">Uncharacterized protein</fullName>
    </submittedName>
</protein>
<organism evidence="2 3">
    <name type="scientific">Paraphaeosphaeria minitans</name>
    <dbReference type="NCBI Taxonomy" id="565426"/>
    <lineage>
        <taxon>Eukaryota</taxon>
        <taxon>Fungi</taxon>
        <taxon>Dikarya</taxon>
        <taxon>Ascomycota</taxon>
        <taxon>Pezizomycotina</taxon>
        <taxon>Dothideomycetes</taxon>
        <taxon>Pleosporomycetidae</taxon>
        <taxon>Pleosporales</taxon>
        <taxon>Massarineae</taxon>
        <taxon>Didymosphaeriaceae</taxon>
        <taxon>Paraphaeosphaeria</taxon>
    </lineage>
</organism>
<keyword evidence="3" id="KW-1185">Reference proteome</keyword>
<feature type="chain" id="PRO_5040454231" evidence="1">
    <location>
        <begin position="18"/>
        <end position="184"/>
    </location>
</feature>
<proteinExistence type="predicted"/>
<dbReference type="EMBL" id="WJXW01000014">
    <property type="protein sequence ID" value="KAF9730418.1"/>
    <property type="molecule type" value="Genomic_DNA"/>
</dbReference>
<evidence type="ECO:0000313" key="2">
    <source>
        <dbReference type="EMBL" id="KAF9730418.1"/>
    </source>
</evidence>
<gene>
    <name evidence="2" type="ORF">PMIN01_11287</name>
</gene>
<keyword evidence="1" id="KW-0732">Signal</keyword>
<dbReference type="Proteomes" id="UP000756921">
    <property type="component" value="Unassembled WGS sequence"/>
</dbReference>
<feature type="signal peptide" evidence="1">
    <location>
        <begin position="1"/>
        <end position="17"/>
    </location>
</feature>
<dbReference type="OrthoDB" id="3752755at2759"/>
<accession>A0A9P6KKF2</accession>
<reference evidence="2" key="1">
    <citation type="journal article" date="2020" name="Mol. Plant Microbe Interact.">
        <title>Genome Sequence of the Biocontrol Agent Coniothyrium minitans strain Conio (IMI 134523).</title>
        <authorList>
            <person name="Patel D."/>
            <person name="Shittu T.A."/>
            <person name="Baroncelli R."/>
            <person name="Muthumeenakshi S."/>
            <person name="Osborne T.H."/>
            <person name="Janganan T.K."/>
            <person name="Sreenivasaprasad S."/>
        </authorList>
    </citation>
    <scope>NUCLEOTIDE SEQUENCE</scope>
    <source>
        <strain evidence="2">Conio</strain>
    </source>
</reference>
<evidence type="ECO:0000256" key="1">
    <source>
        <dbReference type="SAM" id="SignalP"/>
    </source>
</evidence>
<comment type="caution">
    <text evidence="2">The sequence shown here is derived from an EMBL/GenBank/DDBJ whole genome shotgun (WGS) entry which is preliminary data.</text>
</comment>
<sequence>MKTICLLLCLFAVTVISTPSKRNCPQQQCVNITDSCGGPVRECWDDCTLGVSERPTFAAPSCSVSIPILLPTTLGTASARAALIPSEMTSAPYPLATSPYEGCKSEKTICIDYLKECANGTYSIPYGGCHDACSIYKVYPAPSCTKTWIVGPTTTKTKTKKPNVTRPACNNAKSFMCAPLNWML</sequence>
<dbReference type="AlphaFoldDB" id="A0A9P6KKF2"/>
<name>A0A9P6KKF2_9PLEO</name>
<evidence type="ECO:0000313" key="3">
    <source>
        <dbReference type="Proteomes" id="UP000756921"/>
    </source>
</evidence>